<dbReference type="RefSeq" id="WP_245941748.1">
    <property type="nucleotide sequence ID" value="NZ_QNRT01000002.1"/>
</dbReference>
<evidence type="ECO:0000256" key="7">
    <source>
        <dbReference type="ARBA" id="ARBA00022692"/>
    </source>
</evidence>
<evidence type="ECO:0000256" key="1">
    <source>
        <dbReference type="ARBA" id="ARBA00004377"/>
    </source>
</evidence>
<evidence type="ECO:0000313" key="14">
    <source>
        <dbReference type="Proteomes" id="UP000253083"/>
    </source>
</evidence>
<comment type="similarity">
    <text evidence="2">Belongs to the GSP G family.</text>
</comment>
<dbReference type="NCBIfam" id="TIGR02532">
    <property type="entry name" value="IV_pilin_GFxxxE"/>
    <property type="match status" value="1"/>
</dbReference>
<name>A0A395JL84_9GAMM</name>
<dbReference type="InterPro" id="IPR045584">
    <property type="entry name" value="Pilin-like"/>
</dbReference>
<evidence type="ECO:0000256" key="10">
    <source>
        <dbReference type="SAM" id="MobiDB-lite"/>
    </source>
</evidence>
<keyword evidence="4" id="KW-1003">Cell membrane</keyword>
<evidence type="ECO:0000256" key="5">
    <source>
        <dbReference type="ARBA" id="ARBA00022481"/>
    </source>
</evidence>
<dbReference type="FunCoup" id="A0A395JL84">
    <property type="interactions" value="158"/>
</dbReference>
<dbReference type="PANTHER" id="PTHR30093:SF44">
    <property type="entry name" value="TYPE II SECRETION SYSTEM CORE PROTEIN G"/>
    <property type="match status" value="1"/>
</dbReference>
<dbReference type="EMBL" id="QNRT01000002">
    <property type="protein sequence ID" value="RBP51359.1"/>
    <property type="molecule type" value="Genomic_DNA"/>
</dbReference>
<feature type="domain" description="Type II secretion system protein GspG C-terminal" evidence="12">
    <location>
        <begin position="39"/>
        <end position="147"/>
    </location>
</feature>
<keyword evidence="7 11" id="KW-0812">Transmembrane</keyword>
<evidence type="ECO:0000256" key="9">
    <source>
        <dbReference type="ARBA" id="ARBA00023136"/>
    </source>
</evidence>
<feature type="region of interest" description="Disordered" evidence="10">
    <location>
        <begin position="131"/>
        <end position="150"/>
    </location>
</feature>
<dbReference type="InterPro" id="IPR013545">
    <property type="entry name" value="T2SS_protein-GspG_C"/>
</dbReference>
<proteinExistence type="inferred from homology"/>
<dbReference type="InterPro" id="IPR000983">
    <property type="entry name" value="Bac_GSPG_pilin"/>
</dbReference>
<keyword evidence="9 11" id="KW-0472">Membrane</keyword>
<dbReference type="GO" id="GO:0005886">
    <property type="term" value="C:plasma membrane"/>
    <property type="evidence" value="ECO:0007669"/>
    <property type="project" value="UniProtKB-SubCell"/>
</dbReference>
<dbReference type="GO" id="GO:0015627">
    <property type="term" value="C:type II protein secretion system complex"/>
    <property type="evidence" value="ECO:0007669"/>
    <property type="project" value="InterPro"/>
</dbReference>
<evidence type="ECO:0000256" key="11">
    <source>
        <dbReference type="SAM" id="Phobius"/>
    </source>
</evidence>
<dbReference type="InterPro" id="IPR010054">
    <property type="entry name" value="Type2_sec_GspG"/>
</dbReference>
<sequence>MMKIKQGATGARAQSGFTLIEIMVVVIIIGLLSAMIVPNLFGQQHKAFVIKAKNDISSISSQLSMYRLDNFQYPTTSEGLQALATNPGKSTWSGPYMEKNKLPKDPWKNEYQYANPGTHNPNGFDLWSFGADGVPGGEGNGKDIGNWDEE</sequence>
<dbReference type="InterPro" id="IPR012902">
    <property type="entry name" value="N_methyl_site"/>
</dbReference>
<comment type="subcellular location">
    <subcellularLocation>
        <location evidence="1">Cell inner membrane</location>
        <topology evidence="1">Single-pass membrane protein</topology>
    </subcellularLocation>
</comment>
<dbReference type="AlphaFoldDB" id="A0A395JL84"/>
<dbReference type="NCBIfam" id="TIGR01710">
    <property type="entry name" value="typeII_sec_gspG"/>
    <property type="match status" value="1"/>
</dbReference>
<dbReference type="PROSITE" id="PS00409">
    <property type="entry name" value="PROKAR_NTER_METHYL"/>
    <property type="match status" value="1"/>
</dbReference>
<gene>
    <name evidence="13" type="ORF">DFR28_102779</name>
</gene>
<dbReference type="Proteomes" id="UP000253083">
    <property type="component" value="Unassembled WGS sequence"/>
</dbReference>
<accession>A0A395JL84</accession>
<keyword evidence="8 11" id="KW-1133">Transmembrane helix</keyword>
<comment type="caution">
    <text evidence="13">The sequence shown here is derived from an EMBL/GenBank/DDBJ whole genome shotgun (WGS) entry which is preliminary data.</text>
</comment>
<dbReference type="Pfam" id="PF07963">
    <property type="entry name" value="N_methyl"/>
    <property type="match status" value="1"/>
</dbReference>
<keyword evidence="14" id="KW-1185">Reference proteome</keyword>
<evidence type="ECO:0000256" key="2">
    <source>
        <dbReference type="ARBA" id="ARBA00009984"/>
    </source>
</evidence>
<evidence type="ECO:0000256" key="6">
    <source>
        <dbReference type="ARBA" id="ARBA00022519"/>
    </source>
</evidence>
<evidence type="ECO:0000256" key="8">
    <source>
        <dbReference type="ARBA" id="ARBA00022989"/>
    </source>
</evidence>
<keyword evidence="5" id="KW-0488">Methylation</keyword>
<dbReference type="SUPFAM" id="SSF54523">
    <property type="entry name" value="Pili subunits"/>
    <property type="match status" value="1"/>
</dbReference>
<dbReference type="InParanoid" id="A0A395JL84"/>
<reference evidence="13 14" key="1">
    <citation type="submission" date="2018-06" db="EMBL/GenBank/DDBJ databases">
        <title>Genomic Encyclopedia of Type Strains, Phase IV (KMG-IV): sequencing the most valuable type-strain genomes for metagenomic binning, comparative biology and taxonomic classification.</title>
        <authorList>
            <person name="Goeker M."/>
        </authorList>
    </citation>
    <scope>NUCLEOTIDE SEQUENCE [LARGE SCALE GENOMIC DNA]</scope>
    <source>
        <strain evidence="13 14">DSM 24032</strain>
    </source>
</reference>
<dbReference type="Pfam" id="PF08334">
    <property type="entry name" value="T2SSG"/>
    <property type="match status" value="1"/>
</dbReference>
<evidence type="ECO:0000313" key="13">
    <source>
        <dbReference type="EMBL" id="RBP51359.1"/>
    </source>
</evidence>
<dbReference type="PANTHER" id="PTHR30093">
    <property type="entry name" value="GENERAL SECRETION PATHWAY PROTEIN G"/>
    <property type="match status" value="1"/>
</dbReference>
<dbReference type="PRINTS" id="PR00813">
    <property type="entry name" value="BCTERIALGSPG"/>
</dbReference>
<evidence type="ECO:0000256" key="4">
    <source>
        <dbReference type="ARBA" id="ARBA00022475"/>
    </source>
</evidence>
<feature type="transmembrane region" description="Helical" evidence="11">
    <location>
        <begin position="20"/>
        <end position="41"/>
    </location>
</feature>
<dbReference type="Gene3D" id="3.30.700.10">
    <property type="entry name" value="Glycoprotein, Type 4 Pilin"/>
    <property type="match status" value="1"/>
</dbReference>
<protein>
    <recommendedName>
        <fullName evidence="3">Type II secretion system core protein G</fullName>
    </recommendedName>
</protein>
<evidence type="ECO:0000259" key="12">
    <source>
        <dbReference type="Pfam" id="PF08334"/>
    </source>
</evidence>
<organism evidence="13 14">
    <name type="scientific">Arenicella xantha</name>
    <dbReference type="NCBI Taxonomy" id="644221"/>
    <lineage>
        <taxon>Bacteria</taxon>
        <taxon>Pseudomonadati</taxon>
        <taxon>Pseudomonadota</taxon>
        <taxon>Gammaproteobacteria</taxon>
        <taxon>Arenicellales</taxon>
        <taxon>Arenicellaceae</taxon>
        <taxon>Arenicella</taxon>
    </lineage>
</organism>
<dbReference type="GO" id="GO:0015628">
    <property type="term" value="P:protein secretion by the type II secretion system"/>
    <property type="evidence" value="ECO:0007669"/>
    <property type="project" value="InterPro"/>
</dbReference>
<evidence type="ECO:0000256" key="3">
    <source>
        <dbReference type="ARBA" id="ARBA00020042"/>
    </source>
</evidence>
<keyword evidence="6" id="KW-0997">Cell inner membrane</keyword>